<keyword evidence="2" id="KW-1185">Reference proteome</keyword>
<evidence type="ECO:0000313" key="2">
    <source>
        <dbReference type="Proteomes" id="UP001283361"/>
    </source>
</evidence>
<sequence length="86" mass="9472">MGLEERKIFRLKYREKKETVCSAFTSVVKILVPTSWSLFRGAGRDYSALGLGGSSIIRVLILLAKADAVLVTEPFNLPTQISQKTG</sequence>
<accession>A0AAE1DJJ0</accession>
<reference evidence="1" key="1">
    <citation type="journal article" date="2023" name="G3 (Bethesda)">
        <title>A reference genome for the long-term kleptoplast-retaining sea slug Elysia crispata morphotype clarki.</title>
        <authorList>
            <person name="Eastman K.E."/>
            <person name="Pendleton A.L."/>
            <person name="Shaikh M.A."/>
            <person name="Suttiyut T."/>
            <person name="Ogas R."/>
            <person name="Tomko P."/>
            <person name="Gavelis G."/>
            <person name="Widhalm J.R."/>
            <person name="Wisecaver J.H."/>
        </authorList>
    </citation>
    <scope>NUCLEOTIDE SEQUENCE</scope>
    <source>
        <strain evidence="1">ECLA1</strain>
    </source>
</reference>
<protein>
    <submittedName>
        <fullName evidence="1">Uncharacterized protein</fullName>
    </submittedName>
</protein>
<evidence type="ECO:0000313" key="1">
    <source>
        <dbReference type="EMBL" id="KAK3771733.1"/>
    </source>
</evidence>
<comment type="caution">
    <text evidence="1">The sequence shown here is derived from an EMBL/GenBank/DDBJ whole genome shotgun (WGS) entry which is preliminary data.</text>
</comment>
<name>A0AAE1DJJ0_9GAST</name>
<dbReference type="AlphaFoldDB" id="A0AAE1DJJ0"/>
<dbReference type="Proteomes" id="UP001283361">
    <property type="component" value="Unassembled WGS sequence"/>
</dbReference>
<gene>
    <name evidence="1" type="ORF">RRG08_035788</name>
</gene>
<organism evidence="1 2">
    <name type="scientific">Elysia crispata</name>
    <name type="common">lettuce slug</name>
    <dbReference type="NCBI Taxonomy" id="231223"/>
    <lineage>
        <taxon>Eukaryota</taxon>
        <taxon>Metazoa</taxon>
        <taxon>Spiralia</taxon>
        <taxon>Lophotrochozoa</taxon>
        <taxon>Mollusca</taxon>
        <taxon>Gastropoda</taxon>
        <taxon>Heterobranchia</taxon>
        <taxon>Euthyneura</taxon>
        <taxon>Panpulmonata</taxon>
        <taxon>Sacoglossa</taxon>
        <taxon>Placobranchoidea</taxon>
        <taxon>Plakobranchidae</taxon>
        <taxon>Elysia</taxon>
    </lineage>
</organism>
<proteinExistence type="predicted"/>
<dbReference type="EMBL" id="JAWDGP010003691">
    <property type="protein sequence ID" value="KAK3771733.1"/>
    <property type="molecule type" value="Genomic_DNA"/>
</dbReference>